<keyword evidence="2" id="KW-0443">Lipid metabolism</keyword>
<evidence type="ECO:0000313" key="5">
    <source>
        <dbReference type="Proteomes" id="UP000696280"/>
    </source>
</evidence>
<dbReference type="GO" id="GO:0047499">
    <property type="term" value="F:calcium-independent phospholipase A2 activity"/>
    <property type="evidence" value="ECO:0007669"/>
    <property type="project" value="TreeGrafter"/>
</dbReference>
<keyword evidence="2" id="KW-0442">Lipid degradation</keyword>
<gene>
    <name evidence="4" type="ORF">HYFRA_00009538</name>
</gene>
<accession>A0A9N9KY15</accession>
<evidence type="ECO:0008006" key="6">
    <source>
        <dbReference type="Google" id="ProtNLM"/>
    </source>
</evidence>
<dbReference type="EMBL" id="CAJVRL010000064">
    <property type="protein sequence ID" value="CAG8955584.1"/>
    <property type="molecule type" value="Genomic_DNA"/>
</dbReference>
<dbReference type="AlphaFoldDB" id="A0A9N9KY15"/>
<keyword evidence="5" id="KW-1185">Reference proteome</keyword>
<dbReference type="PANTHER" id="PTHR24185:SF1">
    <property type="entry name" value="CALCIUM-INDEPENDENT PHOSPHOLIPASE A2-GAMMA"/>
    <property type="match status" value="1"/>
</dbReference>
<sequence>MPPSKVPENYLPKHKRPLKVLTLEGDGLQGIAQMMILKELLAKLAYERGSPGMILRPCDVFDVICGIGGGGCLALLLGRLQLGSDRALSEWERIGDTCERGNGDKPSRINKTKFEEVVRSIVQRTHAGDKLKDTSAAQKTCRHTSLSNGFPNQQNINEIAAWEIWALYGGAENVRNSIFVNNGPGPPHNSEIRKILGVHSWSKIPSTNFDRQVHPEGSVKKFQFIPDESVKGAIFGEDAVRLEVRNATSAWLSKHKVADTLEKCAHEMVFLESNGYLPPPSPPPPYTSSDTKKSFQDE</sequence>
<dbReference type="OrthoDB" id="1658288at2759"/>
<dbReference type="GO" id="GO:0019369">
    <property type="term" value="P:arachidonate metabolic process"/>
    <property type="evidence" value="ECO:0007669"/>
    <property type="project" value="TreeGrafter"/>
</dbReference>
<reference evidence="4" key="1">
    <citation type="submission" date="2021-07" db="EMBL/GenBank/DDBJ databases">
        <authorList>
            <person name="Durling M."/>
        </authorList>
    </citation>
    <scope>NUCLEOTIDE SEQUENCE</scope>
</reference>
<dbReference type="PANTHER" id="PTHR24185">
    <property type="entry name" value="CALCIUM-INDEPENDENT PHOSPHOLIPASE A2-GAMMA"/>
    <property type="match status" value="1"/>
</dbReference>
<feature type="region of interest" description="Disordered" evidence="3">
    <location>
        <begin position="274"/>
        <end position="298"/>
    </location>
</feature>
<name>A0A9N9KY15_9HELO</name>
<evidence type="ECO:0000313" key="4">
    <source>
        <dbReference type="EMBL" id="CAG8955584.1"/>
    </source>
</evidence>
<keyword evidence="1" id="KW-0378">Hydrolase</keyword>
<dbReference type="GO" id="GO:0016042">
    <property type="term" value="P:lipid catabolic process"/>
    <property type="evidence" value="ECO:0007669"/>
    <property type="project" value="UniProtKB-KW"/>
</dbReference>
<feature type="compositionally biased region" description="Pro residues" evidence="3">
    <location>
        <begin position="277"/>
        <end position="286"/>
    </location>
</feature>
<dbReference type="Gene3D" id="3.40.1090.10">
    <property type="entry name" value="Cytosolic phospholipase A2 catalytic domain"/>
    <property type="match status" value="1"/>
</dbReference>
<evidence type="ECO:0000256" key="1">
    <source>
        <dbReference type="ARBA" id="ARBA00022801"/>
    </source>
</evidence>
<dbReference type="InterPro" id="IPR016035">
    <property type="entry name" value="Acyl_Trfase/lysoPLipase"/>
</dbReference>
<organism evidence="4 5">
    <name type="scientific">Hymenoscyphus fraxineus</name>
    <dbReference type="NCBI Taxonomy" id="746836"/>
    <lineage>
        <taxon>Eukaryota</taxon>
        <taxon>Fungi</taxon>
        <taxon>Dikarya</taxon>
        <taxon>Ascomycota</taxon>
        <taxon>Pezizomycotina</taxon>
        <taxon>Leotiomycetes</taxon>
        <taxon>Helotiales</taxon>
        <taxon>Helotiaceae</taxon>
        <taxon>Hymenoscyphus</taxon>
    </lineage>
</organism>
<dbReference type="Proteomes" id="UP000696280">
    <property type="component" value="Unassembled WGS sequence"/>
</dbReference>
<dbReference type="GO" id="GO:0016020">
    <property type="term" value="C:membrane"/>
    <property type="evidence" value="ECO:0007669"/>
    <property type="project" value="TreeGrafter"/>
</dbReference>
<evidence type="ECO:0000256" key="2">
    <source>
        <dbReference type="ARBA" id="ARBA00022963"/>
    </source>
</evidence>
<proteinExistence type="predicted"/>
<dbReference type="SUPFAM" id="SSF52151">
    <property type="entry name" value="FabD/lysophospholipase-like"/>
    <property type="match status" value="1"/>
</dbReference>
<comment type="caution">
    <text evidence="4">The sequence shown here is derived from an EMBL/GenBank/DDBJ whole genome shotgun (WGS) entry which is preliminary data.</text>
</comment>
<protein>
    <recommendedName>
        <fullName evidence="6">PNPLA domain-containing protein</fullName>
    </recommendedName>
</protein>
<evidence type="ECO:0000256" key="3">
    <source>
        <dbReference type="SAM" id="MobiDB-lite"/>
    </source>
</evidence>